<dbReference type="PANTHER" id="PTHR44757">
    <property type="entry name" value="DIGUANYLATE CYCLASE DGCP"/>
    <property type="match status" value="1"/>
</dbReference>
<feature type="domain" description="EAL" evidence="5">
    <location>
        <begin position="442"/>
        <end position="695"/>
    </location>
</feature>
<dbReference type="PANTHER" id="PTHR44757:SF2">
    <property type="entry name" value="BIOFILM ARCHITECTURE MAINTENANCE PROTEIN MBAA"/>
    <property type="match status" value="1"/>
</dbReference>
<dbReference type="Gene3D" id="3.30.450.20">
    <property type="entry name" value="PAS domain"/>
    <property type="match status" value="1"/>
</dbReference>
<dbReference type="SUPFAM" id="SSF141868">
    <property type="entry name" value="EAL domain-like"/>
    <property type="match status" value="1"/>
</dbReference>
<evidence type="ECO:0000259" key="4">
    <source>
        <dbReference type="PROSITE" id="PS50113"/>
    </source>
</evidence>
<dbReference type="Gene3D" id="3.20.20.450">
    <property type="entry name" value="EAL domain"/>
    <property type="match status" value="1"/>
</dbReference>
<protein>
    <submittedName>
        <fullName evidence="7">EAL domain-containing protein</fullName>
    </submittedName>
</protein>
<dbReference type="Gene3D" id="3.30.70.270">
    <property type="match status" value="1"/>
</dbReference>
<dbReference type="InterPro" id="IPR001789">
    <property type="entry name" value="Sig_transdc_resp-reg_receiver"/>
</dbReference>
<dbReference type="NCBIfam" id="TIGR00229">
    <property type="entry name" value="sensory_box"/>
    <property type="match status" value="1"/>
</dbReference>
<gene>
    <name evidence="7" type="ORF">HLH21_05920</name>
</gene>
<dbReference type="SUPFAM" id="SSF52172">
    <property type="entry name" value="CheY-like"/>
    <property type="match status" value="1"/>
</dbReference>
<evidence type="ECO:0000313" key="8">
    <source>
        <dbReference type="Proteomes" id="UP000561066"/>
    </source>
</evidence>
<feature type="domain" description="PAS" evidence="3">
    <location>
        <begin position="156"/>
        <end position="192"/>
    </location>
</feature>
<evidence type="ECO:0000259" key="3">
    <source>
        <dbReference type="PROSITE" id="PS50112"/>
    </source>
</evidence>
<dbReference type="GO" id="GO:0000160">
    <property type="term" value="P:phosphorelay signal transduction system"/>
    <property type="evidence" value="ECO:0007669"/>
    <property type="project" value="InterPro"/>
</dbReference>
<dbReference type="SMART" id="SM00448">
    <property type="entry name" value="REC"/>
    <property type="match status" value="1"/>
</dbReference>
<dbReference type="InterPro" id="IPR052155">
    <property type="entry name" value="Biofilm_reg_signaling"/>
</dbReference>
<feature type="domain" description="GGDEF" evidence="6">
    <location>
        <begin position="301"/>
        <end position="433"/>
    </location>
</feature>
<feature type="domain" description="Response regulatory" evidence="2">
    <location>
        <begin position="3"/>
        <end position="122"/>
    </location>
</feature>
<dbReference type="EMBL" id="JABEQH010000006">
    <property type="protein sequence ID" value="MBB2175466.1"/>
    <property type="molecule type" value="Genomic_DNA"/>
</dbReference>
<evidence type="ECO:0000259" key="2">
    <source>
        <dbReference type="PROSITE" id="PS50110"/>
    </source>
</evidence>
<feature type="modified residue" description="4-aspartylphosphate" evidence="1">
    <location>
        <position position="55"/>
    </location>
</feature>
<dbReference type="PROSITE" id="PS50883">
    <property type="entry name" value="EAL"/>
    <property type="match status" value="1"/>
</dbReference>
<dbReference type="SUPFAM" id="SSF55073">
    <property type="entry name" value="Nucleotide cyclase"/>
    <property type="match status" value="1"/>
</dbReference>
<organism evidence="7 8">
    <name type="scientific">Gluconacetobacter johannae</name>
    <dbReference type="NCBI Taxonomy" id="112140"/>
    <lineage>
        <taxon>Bacteria</taxon>
        <taxon>Pseudomonadati</taxon>
        <taxon>Pseudomonadota</taxon>
        <taxon>Alphaproteobacteria</taxon>
        <taxon>Acetobacterales</taxon>
        <taxon>Acetobacteraceae</taxon>
        <taxon>Gluconacetobacter</taxon>
    </lineage>
</organism>
<dbReference type="InterPro" id="IPR001633">
    <property type="entry name" value="EAL_dom"/>
</dbReference>
<name>A0A7W4P2S3_9PROT</name>
<dbReference type="PROSITE" id="PS50112">
    <property type="entry name" value="PAS"/>
    <property type="match status" value="1"/>
</dbReference>
<evidence type="ECO:0000259" key="5">
    <source>
        <dbReference type="PROSITE" id="PS50883"/>
    </source>
</evidence>
<dbReference type="CDD" id="cd01948">
    <property type="entry name" value="EAL"/>
    <property type="match status" value="1"/>
</dbReference>
<dbReference type="PROSITE" id="PS50110">
    <property type="entry name" value="RESPONSE_REGULATORY"/>
    <property type="match status" value="1"/>
</dbReference>
<dbReference type="InterPro" id="IPR000700">
    <property type="entry name" value="PAS-assoc_C"/>
</dbReference>
<dbReference type="InterPro" id="IPR013656">
    <property type="entry name" value="PAS_4"/>
</dbReference>
<dbReference type="InterPro" id="IPR035965">
    <property type="entry name" value="PAS-like_dom_sf"/>
</dbReference>
<dbReference type="Pfam" id="PF00990">
    <property type="entry name" value="GGDEF"/>
    <property type="match status" value="1"/>
</dbReference>
<reference evidence="7 8" key="1">
    <citation type="submission" date="2020-04" db="EMBL/GenBank/DDBJ databases">
        <title>Description of novel Gluconacetobacter.</title>
        <authorList>
            <person name="Sombolestani A."/>
        </authorList>
    </citation>
    <scope>NUCLEOTIDE SEQUENCE [LARGE SCALE GENOMIC DNA]</scope>
    <source>
        <strain evidence="7 8">LMG 21312</strain>
    </source>
</reference>
<evidence type="ECO:0000259" key="6">
    <source>
        <dbReference type="PROSITE" id="PS50887"/>
    </source>
</evidence>
<keyword evidence="8" id="KW-1185">Reference proteome</keyword>
<evidence type="ECO:0000256" key="1">
    <source>
        <dbReference type="PROSITE-ProRule" id="PRU00169"/>
    </source>
</evidence>
<dbReference type="Gene3D" id="3.40.50.2300">
    <property type="match status" value="1"/>
</dbReference>
<dbReference type="NCBIfam" id="TIGR00254">
    <property type="entry name" value="GGDEF"/>
    <property type="match status" value="1"/>
</dbReference>
<evidence type="ECO:0000313" key="7">
    <source>
        <dbReference type="EMBL" id="MBB2175466.1"/>
    </source>
</evidence>
<dbReference type="SMART" id="SM00052">
    <property type="entry name" value="EAL"/>
    <property type="match status" value="1"/>
</dbReference>
<dbReference type="SMART" id="SM00267">
    <property type="entry name" value="GGDEF"/>
    <property type="match status" value="1"/>
</dbReference>
<dbReference type="InterPro" id="IPR043128">
    <property type="entry name" value="Rev_trsase/Diguanyl_cyclase"/>
</dbReference>
<dbReference type="Pfam" id="PF00563">
    <property type="entry name" value="EAL"/>
    <property type="match status" value="1"/>
</dbReference>
<sequence>MRLVAIVDDRSTNRTIFARLAMTLGSDIQVEVFATPIEALDWFGDDNIPDLIVTDYKMPLMDGAAFTARIRSLGWGQDLPVIVVTAYEDRDYRLNALEAGATDFLLSPVDHTEFLTRARNLLQLSWHRRRTRVRAVQLEQELESSRQAHAETLRGSRDKLLQVIDTVPAMVSATDANGNYIFANKFHARVLGARQGPGSAASQLRDRQVLETGLPTARYEETIADRYGMERVLLTSKVPLHDDATGQRYVLTTSLDITDRKKAEWELHHLAYYDQLTGLPSRSKLEVEMQAMVGQRRGEGLPFAFLLLDLDRFKGVNDTQGHTVGDLLLRKVAVRLRTALPHAAIIARLGGDEFAIVHDIADAAAAAELAERIVGIFARPFVLGERAMNVGASIGVTLFLDDDATFETLLKHADLAMYKAKNEGRCRYAFFDAAMEQAFSAATELEQALGNAVGNEEFVLHYQPEIDLRSGTVIGVEALIRWMKPDGELIYPGRFLPLAEETGLIVPMTVWSLREACRQAAQWKCDGMPLRVAVNLSGVLFRQHDVYQLVTDAIAETGLDPAFLELELTETALIENPEVASPQLTALQQMGVSITIDDFGTGYASLNYLTKLPIRRLKIDSAFIREIDSSSGSRTIIKAILALGENLGIKVIAEGIEREDQLRWLEDQNCQEAQGFYFGRPVSPERLRAAIDCGALVLPAPTPALPDAAGTPEN</sequence>
<dbReference type="CDD" id="cd01949">
    <property type="entry name" value="GGDEF"/>
    <property type="match status" value="1"/>
</dbReference>
<dbReference type="Proteomes" id="UP000561066">
    <property type="component" value="Unassembled WGS sequence"/>
</dbReference>
<feature type="domain" description="PAC" evidence="4">
    <location>
        <begin position="217"/>
        <end position="269"/>
    </location>
</feature>
<dbReference type="Pfam" id="PF00072">
    <property type="entry name" value="Response_reg"/>
    <property type="match status" value="1"/>
</dbReference>
<dbReference type="InterPro" id="IPR011006">
    <property type="entry name" value="CheY-like_superfamily"/>
</dbReference>
<dbReference type="InterPro" id="IPR035919">
    <property type="entry name" value="EAL_sf"/>
</dbReference>
<keyword evidence="1" id="KW-0597">Phosphoprotein</keyword>
<dbReference type="InterPro" id="IPR000160">
    <property type="entry name" value="GGDEF_dom"/>
</dbReference>
<dbReference type="InterPro" id="IPR029787">
    <property type="entry name" value="Nucleotide_cyclase"/>
</dbReference>
<proteinExistence type="predicted"/>
<comment type="caution">
    <text evidence="7">The sequence shown here is derived from an EMBL/GenBank/DDBJ whole genome shotgun (WGS) entry which is preliminary data.</text>
</comment>
<dbReference type="AlphaFoldDB" id="A0A7W4P2S3"/>
<dbReference type="SUPFAM" id="SSF55785">
    <property type="entry name" value="PYP-like sensor domain (PAS domain)"/>
    <property type="match status" value="1"/>
</dbReference>
<dbReference type="InterPro" id="IPR000014">
    <property type="entry name" value="PAS"/>
</dbReference>
<accession>A0A7W4P2S3</accession>
<dbReference type="PROSITE" id="PS50113">
    <property type="entry name" value="PAC"/>
    <property type="match status" value="1"/>
</dbReference>
<dbReference type="PROSITE" id="PS50887">
    <property type="entry name" value="GGDEF"/>
    <property type="match status" value="1"/>
</dbReference>
<dbReference type="RefSeq" id="WP_182942261.1">
    <property type="nucleotide sequence ID" value="NZ_JABEQH010000006.1"/>
</dbReference>
<dbReference type="Pfam" id="PF08448">
    <property type="entry name" value="PAS_4"/>
    <property type="match status" value="1"/>
</dbReference>